<dbReference type="Proteomes" id="UP001055658">
    <property type="component" value="Chromosome"/>
</dbReference>
<organism evidence="1 2">
    <name type="scientific">Microbulbifer variabilis</name>
    <dbReference type="NCBI Taxonomy" id="266805"/>
    <lineage>
        <taxon>Bacteria</taxon>
        <taxon>Pseudomonadati</taxon>
        <taxon>Pseudomonadota</taxon>
        <taxon>Gammaproteobacteria</taxon>
        <taxon>Cellvibrionales</taxon>
        <taxon>Microbulbiferaceae</taxon>
        <taxon>Microbulbifer</taxon>
    </lineage>
</organism>
<proteinExistence type="predicted"/>
<evidence type="ECO:0000313" key="2">
    <source>
        <dbReference type="Proteomes" id="UP001055658"/>
    </source>
</evidence>
<name>A0ABY4VB17_9GAMM</name>
<protein>
    <recommendedName>
        <fullName evidence="3">DUF3313 domain-containing protein</fullName>
    </recommendedName>
</protein>
<keyword evidence="2" id="KW-1185">Reference proteome</keyword>
<dbReference type="EMBL" id="CP092418">
    <property type="protein sequence ID" value="USD21140.1"/>
    <property type="molecule type" value="Genomic_DNA"/>
</dbReference>
<evidence type="ECO:0008006" key="3">
    <source>
        <dbReference type="Google" id="ProtNLM"/>
    </source>
</evidence>
<dbReference type="RefSeq" id="WP_252083543.1">
    <property type="nucleotide sequence ID" value="NZ_CP092418.1"/>
</dbReference>
<reference evidence="1" key="1">
    <citation type="submission" date="2022-02" db="EMBL/GenBank/DDBJ databases">
        <title>Coral-associated bacteria.</title>
        <authorList>
            <person name="Tang K."/>
            <person name="Wang X."/>
        </authorList>
    </citation>
    <scope>NUCLEOTIDE SEQUENCE</scope>
    <source>
        <strain evidence="1">SCSIO 43006</strain>
    </source>
</reference>
<evidence type="ECO:0000313" key="1">
    <source>
        <dbReference type="EMBL" id="USD21140.1"/>
    </source>
</evidence>
<sequence>MQQLFSIPLLAILLLITACSQQSTLQDRSDGLEARPSQLDEVAAAFALDLSGAKVYIAPVQIDYTKRFSSLPRRQYREKDYELDHRDLQRLNTLLAQSFSNKLLKPRNAQQVSEQAEADYTLSLSLQDFSLAAPLDPSPWTWRVYTEQSAYAQLVGTLYDRNGSAVIHFRDRRDIGENFGSSGPGGRLERFTSVTFWSDMRVDIRRAFASLNRSLL</sequence>
<accession>A0ABY4VB17</accession>
<gene>
    <name evidence="1" type="ORF">MJO52_19070</name>
</gene>